<dbReference type="Pfam" id="PF02201">
    <property type="entry name" value="SWIB"/>
    <property type="match status" value="1"/>
</dbReference>
<protein>
    <submittedName>
        <fullName evidence="3">SWI/SNF and RSC complexes subunit ssr3</fullName>
    </submittedName>
</protein>
<feature type="region of interest" description="Disordered" evidence="1">
    <location>
        <begin position="260"/>
        <end position="292"/>
    </location>
</feature>
<reference evidence="3 4" key="1">
    <citation type="submission" date="2015-06" db="EMBL/GenBank/DDBJ databases">
        <title>Draft genome of the ant-associated black yeast Phialophora attae CBS 131958.</title>
        <authorList>
            <person name="Moreno L.F."/>
            <person name="Stielow B.J."/>
            <person name="de Hoog S."/>
            <person name="Vicente V.A."/>
            <person name="Weiss V.A."/>
            <person name="de Vries M."/>
            <person name="Cruz L.M."/>
            <person name="Souza E.M."/>
        </authorList>
    </citation>
    <scope>NUCLEOTIDE SEQUENCE [LARGE SCALE GENOMIC DNA]</scope>
    <source>
        <strain evidence="3 4">CBS 131958</strain>
    </source>
</reference>
<dbReference type="Proteomes" id="UP000038010">
    <property type="component" value="Unassembled WGS sequence"/>
</dbReference>
<sequence>MTPPWKDAPPPPGPPIIQPMRTLQENLMLQQALMQTRQAQAVSQSFPVDGSRNVHSTLSRSPSRHLTRPKITARQYNAMNQVSQYQHMMRGAMRLEQINKLNKSLGFPEIDPHAYFLLGTGPPQHPSVAAQQHQQQLQQQNYAQRNGLLEHQLAQRRAKKPTDRNMPDGIEDVVIGEGVQQYKELREMEKKLDYAIMRKRLDIQDTVNRNVKRQKTMRIWISNTVDSQPWQRPALDADSFDFESGADATYRVTIQGKIIDDQDLNDSESDAEEDAEEQPTTKQSRPKPQPKKFSHYFKAVSVDFDRARNMGNPNIDPSMQIEWKKTPQTGEFDSFEFNRKGDENMNVTINMTRDEPVERFRLSKALSDVLDIEEADRAEVVMGVWEYVKAMGLQEDEERRHVRCDEKLRAVFNTEAILFPQVAERIMPHLHPLPPVRLNYTIRVDQEFHSTETPVPTVYDIKIVTDDPLRAKILAITSSTQTAQNLRQIASFDDQLAVIIQGIQHHKAKHTFYRNFNRDPIGFLRKWYSSQQRDLSVILGEIERGDVAGLEFARGGKEGVWGSEIVEEAVRYRLARGELAR</sequence>
<evidence type="ECO:0000259" key="2">
    <source>
        <dbReference type="PROSITE" id="PS51925"/>
    </source>
</evidence>
<evidence type="ECO:0000313" key="3">
    <source>
        <dbReference type="EMBL" id="KPI44351.1"/>
    </source>
</evidence>
<dbReference type="SMART" id="SM00151">
    <property type="entry name" value="SWIB"/>
    <property type="match status" value="1"/>
</dbReference>
<dbReference type="GeneID" id="28740597"/>
<dbReference type="SUPFAM" id="SSF47592">
    <property type="entry name" value="SWIB/MDM2 domain"/>
    <property type="match status" value="1"/>
</dbReference>
<dbReference type="VEuPathDB" id="FungiDB:AB675_8283"/>
<dbReference type="InterPro" id="IPR036885">
    <property type="entry name" value="SWIB_MDM2_dom_sf"/>
</dbReference>
<evidence type="ECO:0000256" key="1">
    <source>
        <dbReference type="SAM" id="MobiDB-lite"/>
    </source>
</evidence>
<gene>
    <name evidence="3" type="ORF">AB675_8283</name>
</gene>
<evidence type="ECO:0000313" key="4">
    <source>
        <dbReference type="Proteomes" id="UP000038010"/>
    </source>
</evidence>
<dbReference type="PANTHER" id="PTHR13844">
    <property type="entry name" value="SWI/SNF-RELATED MATRIX-ASSOCIATED ACTIN-DEPENDENT REGULATOR OF CHROMATIN SUBFAMILY D"/>
    <property type="match status" value="1"/>
</dbReference>
<comment type="caution">
    <text evidence="3">The sequence shown here is derived from an EMBL/GenBank/DDBJ whole genome shotgun (WGS) entry which is preliminary data.</text>
</comment>
<dbReference type="InterPro" id="IPR019835">
    <property type="entry name" value="SWIB_domain"/>
</dbReference>
<dbReference type="PROSITE" id="PS51925">
    <property type="entry name" value="SWIB_MDM2"/>
    <property type="match status" value="1"/>
</dbReference>
<dbReference type="CDD" id="cd10568">
    <property type="entry name" value="SWIB_like"/>
    <property type="match status" value="1"/>
</dbReference>
<name>A0A0N0NQV0_9EURO</name>
<dbReference type="OrthoDB" id="10263741at2759"/>
<dbReference type="STRING" id="1664694.A0A0N0NQV0"/>
<accession>A0A0N0NQV0</accession>
<dbReference type="InterPro" id="IPR003121">
    <property type="entry name" value="SWIB_MDM2_domain"/>
</dbReference>
<organism evidence="3 4">
    <name type="scientific">Cyphellophora attinorum</name>
    <dbReference type="NCBI Taxonomy" id="1664694"/>
    <lineage>
        <taxon>Eukaryota</taxon>
        <taxon>Fungi</taxon>
        <taxon>Dikarya</taxon>
        <taxon>Ascomycota</taxon>
        <taxon>Pezizomycotina</taxon>
        <taxon>Eurotiomycetes</taxon>
        <taxon>Chaetothyriomycetidae</taxon>
        <taxon>Chaetothyriales</taxon>
        <taxon>Cyphellophoraceae</taxon>
        <taxon>Cyphellophora</taxon>
    </lineage>
</organism>
<feature type="region of interest" description="Disordered" evidence="1">
    <location>
        <begin position="44"/>
        <end position="65"/>
    </location>
</feature>
<dbReference type="RefSeq" id="XP_018004314.1">
    <property type="nucleotide sequence ID" value="XM_018148717.1"/>
</dbReference>
<dbReference type="AlphaFoldDB" id="A0A0N0NQV0"/>
<proteinExistence type="predicted"/>
<dbReference type="Gene3D" id="1.10.245.10">
    <property type="entry name" value="SWIB/MDM2 domain"/>
    <property type="match status" value="1"/>
</dbReference>
<dbReference type="EMBL" id="LFJN01000003">
    <property type="protein sequence ID" value="KPI44351.1"/>
    <property type="molecule type" value="Genomic_DNA"/>
</dbReference>
<feature type="compositionally biased region" description="Acidic residues" evidence="1">
    <location>
        <begin position="261"/>
        <end position="277"/>
    </location>
</feature>
<feature type="domain" description="DM2" evidence="2">
    <location>
        <begin position="355"/>
        <end position="432"/>
    </location>
</feature>
<keyword evidence="4" id="KW-1185">Reference proteome</keyword>